<sequence length="1773" mass="197098">MVWFSFSLLVTLLAVATAFDHTVVVPKALRVDADEKIIVNLHGYNRATITGYLQDLPGLQTFFSRTGQRVLTPAQCQNPIEMTFRVTRDPQGADGIASFGLTQKVRLTIQVTNSNSDFTENIDVLVSKQSGYIYVITDRPIYKPNDTVKISAFLLNQNMGHQTGVDAEITIQTPDGIGLVRESFVDLQSNRLNHEFAINENPIYGTWSIEVKFSSDGYTTSSTTSFKIDKYVLPTFDVALQLAQSHILTSDPRITGTIYANYSYGEPVNGNVYLSATLQKLPGGPAIKFYQIPPRITRTALFRNGVKPFSIPLVELIGILQPGETLAQMSDQGAVVSIFATVNGEADGVMESAVISNIPILRTPYRIDKSRALKYHTPGISYLLQVDVQDVVTHQNMANIPVRIEITGPNGQRVIRNSTANQNGQVNYPHNFDTTGTQFIKVTTAKPNLGAANQATVNITVEAYNSPGQRFLTVTPNPHTVDVGREVHITLAFNQPTPAEIRFYVVSRGSVVLVGRIVPPANSHNIVQIIQVTQAMVPSMRVIAYFLHGAEVVSNSAFVNVVNRCETELTVTTNRNTVKPGAPITYTIEGAQNADVLLYGVDRAAYFLYNGSRLTRNSMFSDMAAYDQGCVSNGGSDGPNVFFGAGLTLTTPTHKPGALDTLDCTAAAQSRKKRQIQVEQELSIEAKLHKCGEDGKKKSFSECDTCEMQRDRVIYTFDDAIPGCSERFYAECIALARLNSGTRRQRVQGRSIGVNGQVERSVASAVRKDFAEALYLDPSTLEQAGRRQITAKARDSITTYEIDAMASADTPDGFCIAPTTNVKVFKNVFVQVYTPYSLKKREQALIKLSVFNYGDTLVTVDIMMRAHPVLCTHFRTDGSYDLVRTISVGPNSAGSASFAVLPLRIPAGDIPKATVEVYITDNRNRTYDSVKKEILIEDEGELKDIYETFPIDLKNSRVQQTQINFTFPEQFVLGTRKCMLYAYMDFMGPAIEVDPVTQEANNVNSLIRQPYGCGEQTMIYAGPTVFALQYLVTTGTITPNSPEYNSAVNKIEAAFQREMTYRTTHTNPRVWSVFTHYLPSTWLNAFVDKVFYHGRRYDTDMNVGPICNSLNFLIGEQMAGEHFRERRPPLHREMHGAVKGPMTLTAHVAISMGEINSICLPELNQRVIASRVSAMNYLEQHKDHATFQRPYPLSLLAYAAALHNPRSQLAIEMNARLMAMKQTSGNGAYVFWRAKTLAEISGTNAHAYWYRTRPLALDIETTSYALLAQVAMSKAKDPLVQADLDLGRKISLWLISQRNSNGGFRSTQDTVIGLQALSTILSWISTVEPGIANPRIDFEMEGAAGSAWAPPNAYTNHIDNTNQRLKKQMAVPKNVIEGTIVDVTSRGQGQGILSYRCTYRTVVDEESCHYNLSTNVRVMNPGVQGKRIKITITVSKPLGPQSEATILYVGFMSGYKAVDQTLEDLSIDENVAGVVDRYEVTNHNVLFYLNRITSQSMNISFEMRQMVLVRKPQPGKINIYEYYEPVVHCGQFYSLPDTTPDLQTSNCETGANNDDNLCRCAEGGCPTCRTRDDTLFKLHVLEVEVGARCGTCTQNRCYNHRDEGCSAKYVYKVRVIGVREDSVFVNLDAVIEDVYRSGSDNVQNGTVRTFVIRNDCHASCRDTDEDLRLLRNNIPAKDTRLFKEGRVLLITGSLIERRQNRNRLLQTVYQVDEQTTAERLVTDVACARAKSVLVRCAGNRPPRQSKCVKSRELNAICENMKRLKESLNDIGCD</sequence>
<dbReference type="InterPro" id="IPR011626">
    <property type="entry name" value="Alpha-macroglobulin_TED"/>
</dbReference>
<accession>Q8WPD8</accession>
<reference evidence="7" key="2">
    <citation type="journal article" date="2002" name="Immunogenetics">
        <title>Complement in urochordates: cloning and characterization of two C3-like genes in the ascidian Ciona intestinalis.</title>
        <authorList>
            <person name="Marino R."/>
            <person name="Kimura Y."/>
            <person name="De Santis R."/>
            <person name="Lambris J.D."/>
            <person name="Pinto M.R."/>
        </authorList>
    </citation>
    <scope>NUCLEOTIDE SEQUENCE</scope>
    <source>
        <tissue evidence="7">Blood cells</tissue>
    </source>
</reference>
<dbReference type="PROSITE" id="PS00477">
    <property type="entry name" value="ALPHA_2_MACROGLOBULIN"/>
    <property type="match status" value="1"/>
</dbReference>
<dbReference type="InterPro" id="IPR036595">
    <property type="entry name" value="A-macroglobulin_rcpt-bd_sf"/>
</dbReference>
<dbReference type="Pfam" id="PF07703">
    <property type="entry name" value="A2M_BRD"/>
    <property type="match status" value="1"/>
</dbReference>
<dbReference type="PANTHER" id="PTHR11412">
    <property type="entry name" value="MACROGLOBULIN / COMPLEMENT"/>
    <property type="match status" value="1"/>
</dbReference>
<feature type="domain" description="NTR" evidence="6">
    <location>
        <begin position="1589"/>
        <end position="1747"/>
    </location>
</feature>
<dbReference type="Pfam" id="PF17789">
    <property type="entry name" value="MG4"/>
    <property type="match status" value="1"/>
</dbReference>
<dbReference type="InterPro" id="IPR013783">
    <property type="entry name" value="Ig-like_fold"/>
</dbReference>
<dbReference type="InterPro" id="IPR001599">
    <property type="entry name" value="Macroglobln_a2"/>
</dbReference>
<dbReference type="Gene3D" id="2.60.40.1940">
    <property type="match status" value="1"/>
</dbReference>
<dbReference type="SMART" id="SM01359">
    <property type="entry name" value="A2M_N_2"/>
    <property type="match status" value="1"/>
</dbReference>
<dbReference type="SMART" id="SM01360">
    <property type="entry name" value="A2M"/>
    <property type="match status" value="1"/>
</dbReference>
<dbReference type="Pfam" id="PF01759">
    <property type="entry name" value="NTR"/>
    <property type="match status" value="1"/>
</dbReference>
<dbReference type="InterPro" id="IPR009048">
    <property type="entry name" value="A-macroglobulin_rcpt-bd"/>
</dbReference>
<dbReference type="SMART" id="SM00643">
    <property type="entry name" value="C345C"/>
    <property type="match status" value="1"/>
</dbReference>
<dbReference type="InterPro" id="IPR011625">
    <property type="entry name" value="A2M_N_BRD"/>
</dbReference>
<dbReference type="GO" id="GO:0005615">
    <property type="term" value="C:extracellular space"/>
    <property type="evidence" value="ECO:0007669"/>
    <property type="project" value="InterPro"/>
</dbReference>
<reference evidence="7" key="1">
    <citation type="submission" date="2001-06" db="EMBL/GenBank/DDBJ databases">
        <authorList>
            <person name="Pinto R."/>
        </authorList>
    </citation>
    <scope>NUCLEOTIDE SEQUENCE</scope>
    <source>
        <tissue evidence="7">Blood cells</tissue>
    </source>
</reference>
<organism evidence="7">
    <name type="scientific">Ciona intestinalis</name>
    <name type="common">Transparent sea squirt</name>
    <name type="synonym">Ascidia intestinalis</name>
    <dbReference type="NCBI Taxonomy" id="7719"/>
    <lineage>
        <taxon>Eukaryota</taxon>
        <taxon>Metazoa</taxon>
        <taxon>Chordata</taxon>
        <taxon>Tunicata</taxon>
        <taxon>Ascidiacea</taxon>
        <taxon>Phlebobranchia</taxon>
        <taxon>Cionidae</taxon>
        <taxon>Ciona</taxon>
    </lineage>
</organism>
<dbReference type="InterPro" id="IPR040839">
    <property type="entry name" value="MG4"/>
</dbReference>
<proteinExistence type="evidence at transcript level"/>
<dbReference type="InterPro" id="IPR008930">
    <property type="entry name" value="Terpenoid_cyclase/PrenylTrfase"/>
</dbReference>
<dbReference type="Pfam" id="PF07677">
    <property type="entry name" value="A2M_recep"/>
    <property type="match status" value="1"/>
</dbReference>
<dbReference type="Gene3D" id="2.40.50.120">
    <property type="match status" value="1"/>
</dbReference>
<dbReference type="Gene3D" id="2.60.40.10">
    <property type="entry name" value="Immunoglobulins"/>
    <property type="match status" value="2"/>
</dbReference>
<keyword evidence="2" id="KW-0964">Secreted</keyword>
<dbReference type="InterPro" id="IPR019742">
    <property type="entry name" value="MacrogloblnA2_CS"/>
</dbReference>
<dbReference type="GO" id="GO:0004866">
    <property type="term" value="F:endopeptidase inhibitor activity"/>
    <property type="evidence" value="ECO:0007669"/>
    <property type="project" value="InterPro"/>
</dbReference>
<dbReference type="SUPFAM" id="SSF50242">
    <property type="entry name" value="TIMP-like"/>
    <property type="match status" value="1"/>
</dbReference>
<dbReference type="EMBL" id="AJ320542">
    <property type="protein sequence ID" value="CAC85959.1"/>
    <property type="molecule type" value="mRNA"/>
</dbReference>
<dbReference type="Pfam" id="PF00207">
    <property type="entry name" value="A2M"/>
    <property type="match status" value="1"/>
</dbReference>
<dbReference type="CDD" id="cd02896">
    <property type="entry name" value="complement_C3_C4_C5"/>
    <property type="match status" value="1"/>
</dbReference>
<evidence type="ECO:0000256" key="5">
    <source>
        <dbReference type="SAM" id="SignalP"/>
    </source>
</evidence>
<gene>
    <name evidence="7" type="primary">C3-1</name>
</gene>
<keyword evidence="4" id="KW-1015">Disulfide bond</keyword>
<dbReference type="PROSITE" id="PS50189">
    <property type="entry name" value="NTR"/>
    <property type="match status" value="1"/>
</dbReference>
<dbReference type="InterPro" id="IPR002890">
    <property type="entry name" value="MG2"/>
</dbReference>
<evidence type="ECO:0000256" key="4">
    <source>
        <dbReference type="ARBA" id="ARBA00023157"/>
    </source>
</evidence>
<dbReference type="InterPro" id="IPR008993">
    <property type="entry name" value="TIMP-like_OB-fold"/>
</dbReference>
<keyword evidence="5" id="KW-0732">Signal</keyword>
<keyword evidence="3" id="KW-0882">Thioester bond</keyword>
<dbReference type="KEGG" id="cin:445694"/>
<feature type="chain" id="PRO_5010392888" evidence="5">
    <location>
        <begin position="19"/>
        <end position="1773"/>
    </location>
</feature>
<dbReference type="Pfam" id="PF07678">
    <property type="entry name" value="TED_complement"/>
    <property type="match status" value="1"/>
</dbReference>
<dbReference type="Gene3D" id="6.20.50.160">
    <property type="match status" value="1"/>
</dbReference>
<dbReference type="InterPro" id="IPR041555">
    <property type="entry name" value="MG3"/>
</dbReference>
<dbReference type="SMART" id="SM01361">
    <property type="entry name" value="A2M_recep"/>
    <property type="match status" value="1"/>
</dbReference>
<dbReference type="Gene3D" id="1.50.10.20">
    <property type="match status" value="1"/>
</dbReference>
<evidence type="ECO:0000256" key="1">
    <source>
        <dbReference type="ARBA" id="ARBA00004613"/>
    </source>
</evidence>
<dbReference type="Gene3D" id="2.60.40.1930">
    <property type="match status" value="3"/>
</dbReference>
<comment type="subcellular location">
    <subcellularLocation>
        <location evidence="1">Secreted</location>
    </subcellularLocation>
</comment>
<dbReference type="InterPro" id="IPR047565">
    <property type="entry name" value="Alpha-macroglob_thiol-ester_cl"/>
</dbReference>
<dbReference type="InterPro" id="IPR018933">
    <property type="entry name" value="Netrin_module_non-TIMP"/>
</dbReference>
<protein>
    <submittedName>
        <fullName evidence="7">Complement component C3</fullName>
    </submittedName>
</protein>
<dbReference type="CDD" id="cd03574">
    <property type="entry name" value="NTR_complement_C345C"/>
    <property type="match status" value="1"/>
</dbReference>
<dbReference type="RefSeq" id="NP_001027684.1">
    <property type="nucleotide sequence ID" value="NM_001032512.1"/>
</dbReference>
<accession>A0A1W2VND2</accession>
<dbReference type="Gene3D" id="2.20.130.20">
    <property type="match status" value="1"/>
</dbReference>
<evidence type="ECO:0000256" key="2">
    <source>
        <dbReference type="ARBA" id="ARBA00022525"/>
    </source>
</evidence>
<evidence type="ECO:0000259" key="6">
    <source>
        <dbReference type="PROSITE" id="PS50189"/>
    </source>
</evidence>
<evidence type="ECO:0000256" key="3">
    <source>
        <dbReference type="ARBA" id="ARBA00022966"/>
    </source>
</evidence>
<dbReference type="PANTHER" id="PTHR11412:SF166">
    <property type="entry name" value="NTR DOMAIN-CONTAINING PROTEIN"/>
    <property type="match status" value="1"/>
</dbReference>
<dbReference type="CTD" id="445694"/>
<dbReference type="Gene3D" id="2.60.120.1540">
    <property type="match status" value="1"/>
</dbReference>
<dbReference type="SUPFAM" id="SSF48239">
    <property type="entry name" value="Terpenoid cyclases/Protein prenyltransferases"/>
    <property type="match status" value="1"/>
</dbReference>
<dbReference type="OrthoDB" id="6359008at2759"/>
<name>Q8WPD8_CIOIN</name>
<dbReference type="Gene3D" id="2.60.40.690">
    <property type="entry name" value="Alpha-macroglobulin, receptor-binding domain"/>
    <property type="match status" value="1"/>
</dbReference>
<evidence type="ECO:0000313" key="7">
    <source>
        <dbReference type="EMBL" id="CAC85959.1"/>
    </source>
</evidence>
<dbReference type="SMART" id="SM01419">
    <property type="entry name" value="Thiol-ester_cl"/>
    <property type="match status" value="1"/>
</dbReference>
<feature type="signal peptide" evidence="5">
    <location>
        <begin position="1"/>
        <end position="18"/>
    </location>
</feature>
<dbReference type="Pfam" id="PF01835">
    <property type="entry name" value="MG2"/>
    <property type="match status" value="1"/>
</dbReference>
<dbReference type="SUPFAM" id="SSF49410">
    <property type="entry name" value="Alpha-macroglobulin receptor domain"/>
    <property type="match status" value="1"/>
</dbReference>
<dbReference type="InterPro" id="IPR001134">
    <property type="entry name" value="Netrin_domain"/>
</dbReference>
<dbReference type="GeneID" id="445694"/>
<dbReference type="Pfam" id="PF17791">
    <property type="entry name" value="MG3"/>
    <property type="match status" value="1"/>
</dbReference>
<dbReference type="InterPro" id="IPR050473">
    <property type="entry name" value="A2M/Complement_sys"/>
</dbReference>